<dbReference type="InParanoid" id="B0E1T2"/>
<accession>B0E1T2</accession>
<dbReference type="RefSeq" id="XP_001890145.1">
    <property type="nucleotide sequence ID" value="XM_001890110.1"/>
</dbReference>
<dbReference type="EMBL" id="DS547170">
    <property type="protein sequence ID" value="EDQ99178.1"/>
    <property type="molecule type" value="Genomic_DNA"/>
</dbReference>
<dbReference type="KEGG" id="lbc:LACBIDRAFT_317447"/>
<dbReference type="Proteomes" id="UP000001194">
    <property type="component" value="Unassembled WGS sequence"/>
</dbReference>
<dbReference type="GeneID" id="6085815"/>
<dbReference type="AlphaFoldDB" id="B0E1T2"/>
<proteinExistence type="predicted"/>
<sequence length="49" mass="5648">MPRGFNHNCNQSTLFPEVKKTGLDHKRPWSAVFLQSLDWFWSASVLTGL</sequence>
<protein>
    <submittedName>
        <fullName evidence="1">Predicted protein</fullName>
    </submittedName>
</protein>
<evidence type="ECO:0000313" key="2">
    <source>
        <dbReference type="Proteomes" id="UP000001194"/>
    </source>
</evidence>
<dbReference type="OrthoDB" id="3093955at2759"/>
<organism evidence="2">
    <name type="scientific">Laccaria bicolor (strain S238N-H82 / ATCC MYA-4686)</name>
    <name type="common">Bicoloured deceiver</name>
    <name type="synonym">Laccaria laccata var. bicolor</name>
    <dbReference type="NCBI Taxonomy" id="486041"/>
    <lineage>
        <taxon>Eukaryota</taxon>
        <taxon>Fungi</taxon>
        <taxon>Dikarya</taxon>
        <taxon>Basidiomycota</taxon>
        <taxon>Agaricomycotina</taxon>
        <taxon>Agaricomycetes</taxon>
        <taxon>Agaricomycetidae</taxon>
        <taxon>Agaricales</taxon>
        <taxon>Agaricineae</taxon>
        <taxon>Hydnangiaceae</taxon>
        <taxon>Laccaria</taxon>
    </lineage>
</organism>
<name>B0E1T2_LACBS</name>
<dbReference type="HOGENOM" id="CLU_3143341_0_0_1"/>
<gene>
    <name evidence="1" type="ORF">LACBIDRAFT_317447</name>
</gene>
<reference evidence="1 2" key="1">
    <citation type="journal article" date="2008" name="Nature">
        <title>The genome of Laccaria bicolor provides insights into mycorrhizal symbiosis.</title>
        <authorList>
            <person name="Martin F."/>
            <person name="Aerts A."/>
            <person name="Ahren D."/>
            <person name="Brun A."/>
            <person name="Danchin E.G.J."/>
            <person name="Duchaussoy F."/>
            <person name="Gibon J."/>
            <person name="Kohler A."/>
            <person name="Lindquist E."/>
            <person name="Pereda V."/>
            <person name="Salamov A."/>
            <person name="Shapiro H.J."/>
            <person name="Wuyts J."/>
            <person name="Blaudez D."/>
            <person name="Buee M."/>
            <person name="Brokstein P."/>
            <person name="Canbaeck B."/>
            <person name="Cohen D."/>
            <person name="Courty P.E."/>
            <person name="Coutinho P.M."/>
            <person name="Delaruelle C."/>
            <person name="Detter J.C."/>
            <person name="Deveau A."/>
            <person name="DiFazio S."/>
            <person name="Duplessis S."/>
            <person name="Fraissinet-Tachet L."/>
            <person name="Lucic E."/>
            <person name="Frey-Klett P."/>
            <person name="Fourrey C."/>
            <person name="Feussner I."/>
            <person name="Gay G."/>
            <person name="Grimwood J."/>
            <person name="Hoegger P.J."/>
            <person name="Jain P."/>
            <person name="Kilaru S."/>
            <person name="Labbe J."/>
            <person name="Lin Y.C."/>
            <person name="Legue V."/>
            <person name="Le Tacon F."/>
            <person name="Marmeisse R."/>
            <person name="Melayah D."/>
            <person name="Montanini B."/>
            <person name="Muratet M."/>
            <person name="Nehls U."/>
            <person name="Niculita-Hirzel H."/>
            <person name="Oudot-Le Secq M.P."/>
            <person name="Peter M."/>
            <person name="Quesneville H."/>
            <person name="Rajashekar B."/>
            <person name="Reich M."/>
            <person name="Rouhier N."/>
            <person name="Schmutz J."/>
            <person name="Yin T."/>
            <person name="Chalot M."/>
            <person name="Henrissat B."/>
            <person name="Kuees U."/>
            <person name="Lucas S."/>
            <person name="Van de Peer Y."/>
            <person name="Podila G.K."/>
            <person name="Polle A."/>
            <person name="Pukkila P.J."/>
            <person name="Richardson P.M."/>
            <person name="Rouze P."/>
            <person name="Sanders I.R."/>
            <person name="Stajich J.E."/>
            <person name="Tunlid A."/>
            <person name="Tuskan G."/>
            <person name="Grigoriev I.V."/>
        </authorList>
    </citation>
    <scope>NUCLEOTIDE SEQUENCE [LARGE SCALE GENOMIC DNA]</scope>
    <source>
        <strain evidence="2">S238N-H82 / ATCC MYA-4686</strain>
    </source>
</reference>
<keyword evidence="2" id="KW-1185">Reference proteome</keyword>
<evidence type="ECO:0000313" key="1">
    <source>
        <dbReference type="EMBL" id="EDQ99178.1"/>
    </source>
</evidence>